<dbReference type="FunFam" id="3.40.50.1010:FF:000002">
    <property type="entry name" value="Exonuclease 1, putative"/>
    <property type="match status" value="1"/>
</dbReference>
<dbReference type="AlphaFoldDB" id="A0AAN9SM60"/>
<evidence type="ECO:0000256" key="17">
    <source>
        <dbReference type="SAM" id="MobiDB-lite"/>
    </source>
</evidence>
<dbReference type="CDD" id="cd09908">
    <property type="entry name" value="H3TH_EXO1"/>
    <property type="match status" value="1"/>
</dbReference>
<evidence type="ECO:0000256" key="2">
    <source>
        <dbReference type="ARBA" id="ARBA00004123"/>
    </source>
</evidence>
<dbReference type="GO" id="GO:0046872">
    <property type="term" value="F:metal ion binding"/>
    <property type="evidence" value="ECO:0007669"/>
    <property type="project" value="UniProtKB-KW"/>
</dbReference>
<evidence type="ECO:0000313" key="21">
    <source>
        <dbReference type="Proteomes" id="UP001386955"/>
    </source>
</evidence>
<dbReference type="EMBL" id="JAYMYS010000003">
    <property type="protein sequence ID" value="KAK7399737.1"/>
    <property type="molecule type" value="Genomic_DNA"/>
</dbReference>
<evidence type="ECO:0000256" key="4">
    <source>
        <dbReference type="ARBA" id="ARBA00020324"/>
    </source>
</evidence>
<gene>
    <name evidence="20" type="ORF">VNO78_10926</name>
</gene>
<keyword evidence="5" id="KW-0540">Nuclease</keyword>
<dbReference type="InterPro" id="IPR036279">
    <property type="entry name" value="5-3_exonuclease_C_sf"/>
</dbReference>
<evidence type="ECO:0000256" key="12">
    <source>
        <dbReference type="ARBA" id="ARBA00022881"/>
    </source>
</evidence>
<evidence type="ECO:0000256" key="10">
    <source>
        <dbReference type="ARBA" id="ARBA00022839"/>
    </source>
</evidence>
<evidence type="ECO:0000313" key="20">
    <source>
        <dbReference type="EMBL" id="KAK7399737.1"/>
    </source>
</evidence>
<evidence type="ECO:0000256" key="14">
    <source>
        <dbReference type="ARBA" id="ARBA00023204"/>
    </source>
</evidence>
<evidence type="ECO:0000256" key="8">
    <source>
        <dbReference type="ARBA" id="ARBA00022769"/>
    </source>
</evidence>
<evidence type="ECO:0000256" key="1">
    <source>
        <dbReference type="ARBA" id="ARBA00001946"/>
    </source>
</evidence>
<dbReference type="GO" id="GO:0017108">
    <property type="term" value="F:5'-flap endonuclease activity"/>
    <property type="evidence" value="ECO:0007669"/>
    <property type="project" value="TreeGrafter"/>
</dbReference>
<evidence type="ECO:0000256" key="13">
    <source>
        <dbReference type="ARBA" id="ARBA00023125"/>
    </source>
</evidence>
<feature type="region of interest" description="Disordered" evidence="17">
    <location>
        <begin position="389"/>
        <end position="416"/>
    </location>
</feature>
<keyword evidence="12" id="KW-0267">Excision nuclease</keyword>
<organism evidence="20 21">
    <name type="scientific">Psophocarpus tetragonolobus</name>
    <name type="common">Winged bean</name>
    <name type="synonym">Dolichos tetragonolobus</name>
    <dbReference type="NCBI Taxonomy" id="3891"/>
    <lineage>
        <taxon>Eukaryota</taxon>
        <taxon>Viridiplantae</taxon>
        <taxon>Streptophyta</taxon>
        <taxon>Embryophyta</taxon>
        <taxon>Tracheophyta</taxon>
        <taxon>Spermatophyta</taxon>
        <taxon>Magnoliopsida</taxon>
        <taxon>eudicotyledons</taxon>
        <taxon>Gunneridae</taxon>
        <taxon>Pentapetalae</taxon>
        <taxon>rosids</taxon>
        <taxon>fabids</taxon>
        <taxon>Fabales</taxon>
        <taxon>Fabaceae</taxon>
        <taxon>Papilionoideae</taxon>
        <taxon>50 kb inversion clade</taxon>
        <taxon>NPAAA clade</taxon>
        <taxon>indigoferoid/millettioid clade</taxon>
        <taxon>Phaseoleae</taxon>
        <taxon>Psophocarpus</taxon>
    </lineage>
</organism>
<dbReference type="GO" id="GO:0003677">
    <property type="term" value="F:DNA binding"/>
    <property type="evidence" value="ECO:0007669"/>
    <property type="project" value="UniProtKB-KW"/>
</dbReference>
<dbReference type="PANTHER" id="PTHR11081">
    <property type="entry name" value="FLAP ENDONUCLEASE FAMILY MEMBER"/>
    <property type="match status" value="1"/>
</dbReference>
<reference evidence="20 21" key="1">
    <citation type="submission" date="2024-01" db="EMBL/GenBank/DDBJ databases">
        <title>The genomes of 5 underutilized Papilionoideae crops provide insights into root nodulation and disease resistanc.</title>
        <authorList>
            <person name="Jiang F."/>
        </authorList>
    </citation>
    <scope>NUCLEOTIDE SEQUENCE [LARGE SCALE GENOMIC DNA]</scope>
    <source>
        <strain evidence="20">DUOXIRENSHENG_FW03</strain>
        <tissue evidence="20">Leaves</tissue>
    </source>
</reference>
<sequence length="748" mass="83969">MGIQGFLPLLKSTMVPIHIKDLKGCSVAVDTYSWLHKGALSCSTELCKGIPTTRHIEYCMHRVNLLRHFGVNPILVFDGGLLPMKSEQENKRARVRKDNFARAAEHESDGNSAAAYDCYQKAVDISPQVASELIQVLKQENLQYIVAPYEADAQMTFLAISGQVDAVITEDSDLIPFGCPRIIFKMDKFGQGVQFQYSMLEKNKELSFEGFNRQMLLEMCILSGCDYLQSLPGMGLKRAHASIKKFRSYDKVLKHLRYNGVSVPPFYEESFKKAILTFQYQRVYDPITENIVHLSSIPNDIGDDLDFLGPYPSFLIIATGDLDPITKMPFKGESLTARLALAGTSQFKTPHSGSAKKKIDLPVQKNLLTKYFCFASLEAKRKFRAPRVSPTASNEAKNSTASVIDSENLGSVPPPNRHIEYGAATGISEITESSCHVSMMGEEKSPEHTVLRQPRQPIHKPCLVLHKEHEHTNVQDTVEGKTREVTRKVIVRSAYFQHKQVEKNVCDKKQDYLSSGIVIDKTKNAISDSDLCDNHLTNKDQGLQDTVEGKLREATRRVVVRSAYFQHKQVEKNVCNENQDCLSSGIAIDERKNAISDSDLCNHHLKNNDLKRKISPNEKENLQPRQMHCSSPQNGINQFEEILVGFAFTNCSDHNVHGPFTENNVEEETFGTNISHLGRYSEIAEKSMERFVSVISAFRCTSGSRVSGLRAPLKDVRNTSDNRPKTGDFGQYAYVPKQPKTRRIAPGN</sequence>
<dbReference type="GO" id="GO:0006281">
    <property type="term" value="P:DNA repair"/>
    <property type="evidence" value="ECO:0007669"/>
    <property type="project" value="UniProtKB-KW"/>
</dbReference>
<feature type="domain" description="XPG-I" evidence="18">
    <location>
        <begin position="138"/>
        <end position="208"/>
    </location>
</feature>
<keyword evidence="15" id="KW-0539">Nucleus</keyword>
<keyword evidence="6" id="KW-0479">Metal-binding</keyword>
<dbReference type="SUPFAM" id="SSF88723">
    <property type="entry name" value="PIN domain-like"/>
    <property type="match status" value="1"/>
</dbReference>
<dbReference type="SMART" id="SM00279">
    <property type="entry name" value="HhH2"/>
    <property type="match status" value="1"/>
</dbReference>
<feature type="compositionally biased region" description="Polar residues" evidence="17">
    <location>
        <begin position="390"/>
        <end position="409"/>
    </location>
</feature>
<keyword evidence="14" id="KW-0234">DNA repair</keyword>
<keyword evidence="7" id="KW-0227">DNA damage</keyword>
<dbReference type="Proteomes" id="UP001386955">
    <property type="component" value="Unassembled WGS sequence"/>
</dbReference>
<dbReference type="InterPro" id="IPR037315">
    <property type="entry name" value="EXO1_H3TH"/>
</dbReference>
<feature type="domain" description="XPG N-terminal" evidence="19">
    <location>
        <begin position="1"/>
        <end position="99"/>
    </location>
</feature>
<evidence type="ECO:0000256" key="7">
    <source>
        <dbReference type="ARBA" id="ARBA00022763"/>
    </source>
</evidence>
<dbReference type="SUPFAM" id="SSF47807">
    <property type="entry name" value="5' to 3' exonuclease, C-terminal subdomain"/>
    <property type="match status" value="1"/>
</dbReference>
<evidence type="ECO:0000256" key="11">
    <source>
        <dbReference type="ARBA" id="ARBA00022842"/>
    </source>
</evidence>
<dbReference type="Gene3D" id="3.40.50.1010">
    <property type="entry name" value="5'-nuclease"/>
    <property type="match status" value="1"/>
</dbReference>
<keyword evidence="10" id="KW-0269">Exonuclease</keyword>
<dbReference type="InterPro" id="IPR006086">
    <property type="entry name" value="XPG-I_dom"/>
</dbReference>
<dbReference type="GO" id="GO:0035312">
    <property type="term" value="F:5'-3' DNA exonuclease activity"/>
    <property type="evidence" value="ECO:0007669"/>
    <property type="project" value="InterPro"/>
</dbReference>
<evidence type="ECO:0000256" key="5">
    <source>
        <dbReference type="ARBA" id="ARBA00022722"/>
    </source>
</evidence>
<comment type="similarity">
    <text evidence="3">Belongs to the XPG/RAD2 endonuclease family. EXO1 subfamily.</text>
</comment>
<evidence type="ECO:0000256" key="9">
    <source>
        <dbReference type="ARBA" id="ARBA00022801"/>
    </source>
</evidence>
<dbReference type="Gene3D" id="1.10.150.20">
    <property type="entry name" value="5' to 3' exonuclease, C-terminal subdomain"/>
    <property type="match status" value="1"/>
</dbReference>
<dbReference type="InterPro" id="IPR044752">
    <property type="entry name" value="PIN-like_EXO1"/>
</dbReference>
<keyword evidence="13" id="KW-0238">DNA-binding</keyword>
<evidence type="ECO:0000256" key="6">
    <source>
        <dbReference type="ARBA" id="ARBA00022723"/>
    </source>
</evidence>
<proteinExistence type="inferred from homology"/>
<keyword evidence="9" id="KW-0378">Hydrolase</keyword>
<keyword evidence="8" id="KW-0228">DNA excision</keyword>
<comment type="cofactor">
    <cofactor evidence="1">
        <name>Mg(2+)</name>
        <dbReference type="ChEBI" id="CHEBI:18420"/>
    </cofactor>
</comment>
<dbReference type="PANTHER" id="PTHR11081:SF65">
    <property type="entry name" value="DNA DAMAGE-INDUCIBLE PROTEIN DIN7-RELATED"/>
    <property type="match status" value="1"/>
</dbReference>
<evidence type="ECO:0000256" key="3">
    <source>
        <dbReference type="ARBA" id="ARBA00010563"/>
    </source>
</evidence>
<dbReference type="PRINTS" id="PR00853">
    <property type="entry name" value="XPGRADSUPER"/>
</dbReference>
<comment type="subcellular location">
    <subcellularLocation>
        <location evidence="2">Nucleus</location>
    </subcellularLocation>
</comment>
<dbReference type="InterPro" id="IPR008918">
    <property type="entry name" value="HhH2"/>
</dbReference>
<protein>
    <recommendedName>
        <fullName evidence="4">Exonuclease 1</fullName>
    </recommendedName>
</protein>
<dbReference type="SMART" id="SM00485">
    <property type="entry name" value="XPGN"/>
    <property type="match status" value="1"/>
</dbReference>
<dbReference type="GO" id="GO:0005634">
    <property type="term" value="C:nucleus"/>
    <property type="evidence" value="ECO:0007669"/>
    <property type="project" value="UniProtKB-SubCell"/>
</dbReference>
<accession>A0AAN9SM60</accession>
<dbReference type="Pfam" id="PF00867">
    <property type="entry name" value="XPG_I"/>
    <property type="match status" value="1"/>
</dbReference>
<dbReference type="InterPro" id="IPR006084">
    <property type="entry name" value="XPG/Rad2"/>
</dbReference>
<dbReference type="InterPro" id="IPR006085">
    <property type="entry name" value="XPG_DNA_repair_N"/>
</dbReference>
<dbReference type="CDD" id="cd09857">
    <property type="entry name" value="PIN_EXO1"/>
    <property type="match status" value="1"/>
</dbReference>
<evidence type="ECO:0000256" key="15">
    <source>
        <dbReference type="ARBA" id="ARBA00023242"/>
    </source>
</evidence>
<evidence type="ECO:0000259" key="19">
    <source>
        <dbReference type="SMART" id="SM00485"/>
    </source>
</evidence>
<comment type="function">
    <text evidence="16">Putative 5'-&gt;3' double-stranded DNA exonuclease which may also contain a cryptic 3'-&gt;5' double-stranded DNA exonuclease activity. May be involved in DNA mismatch repair (MMR).</text>
</comment>
<dbReference type="InterPro" id="IPR029060">
    <property type="entry name" value="PIN-like_dom_sf"/>
</dbReference>
<dbReference type="FunFam" id="1.10.150.20:FF:000011">
    <property type="entry name" value="exonuclease 1"/>
    <property type="match status" value="1"/>
</dbReference>
<dbReference type="Pfam" id="PF00752">
    <property type="entry name" value="XPG_N"/>
    <property type="match status" value="1"/>
</dbReference>
<dbReference type="SMART" id="SM00484">
    <property type="entry name" value="XPGI"/>
    <property type="match status" value="1"/>
</dbReference>
<name>A0AAN9SM60_PSOTE</name>
<keyword evidence="21" id="KW-1185">Reference proteome</keyword>
<keyword evidence="11" id="KW-0460">Magnesium</keyword>
<evidence type="ECO:0000259" key="18">
    <source>
        <dbReference type="SMART" id="SM00484"/>
    </source>
</evidence>
<comment type="caution">
    <text evidence="20">The sequence shown here is derived from an EMBL/GenBank/DDBJ whole genome shotgun (WGS) entry which is preliminary data.</text>
</comment>
<evidence type="ECO:0000256" key="16">
    <source>
        <dbReference type="ARBA" id="ARBA00060210"/>
    </source>
</evidence>